<dbReference type="Pfam" id="PF00825">
    <property type="entry name" value="Ribonuclease_P"/>
    <property type="match status" value="1"/>
</dbReference>
<dbReference type="GO" id="GO:0004526">
    <property type="term" value="F:ribonuclease P activity"/>
    <property type="evidence" value="ECO:0007669"/>
    <property type="project" value="UniProtKB-UniRule"/>
</dbReference>
<reference evidence="9" key="1">
    <citation type="submission" date="2022-09" db="EMBL/GenBank/DDBJ databases">
        <title>Complete Genomes of Fervidibacillus albus and Fervidibacillus halotolerans isolated from tidal flat sediments.</title>
        <authorList>
            <person name="Kwon K.K."/>
            <person name="Yang S.-H."/>
            <person name="Park M.J."/>
            <person name="Oh H.-M."/>
        </authorList>
    </citation>
    <scope>NUCLEOTIDE SEQUENCE</scope>
    <source>
        <strain evidence="9">MEBiC13591</strain>
    </source>
</reference>
<evidence type="ECO:0000256" key="1">
    <source>
        <dbReference type="ARBA" id="ARBA00002663"/>
    </source>
</evidence>
<organism evidence="9 10">
    <name type="scientific">Fervidibacillus albus</name>
    <dbReference type="NCBI Taxonomy" id="2980026"/>
    <lineage>
        <taxon>Bacteria</taxon>
        <taxon>Bacillati</taxon>
        <taxon>Bacillota</taxon>
        <taxon>Bacilli</taxon>
        <taxon>Bacillales</taxon>
        <taxon>Bacillaceae</taxon>
        <taxon>Fervidibacillus</taxon>
    </lineage>
</organism>
<comment type="catalytic activity">
    <reaction evidence="7">
        <text>Endonucleolytic cleavage of RNA, removing 5'-extranucleotides from tRNA precursor.</text>
        <dbReference type="EC" id="3.1.26.5"/>
    </reaction>
</comment>
<evidence type="ECO:0000256" key="2">
    <source>
        <dbReference type="ARBA" id="ARBA00022694"/>
    </source>
</evidence>
<comment type="function">
    <text evidence="1 7">RNaseP catalyzes the removal of the 5'-leader sequence from pre-tRNA to produce the mature 5'-terminus. It can also cleave other RNA substrates such as 4.5S RNA. The protein component plays an auxiliary but essential role in vivo by binding to the 5'-leader sequence and broadening the substrate specificity of the ribozyme.</text>
</comment>
<evidence type="ECO:0000256" key="4">
    <source>
        <dbReference type="ARBA" id="ARBA00022759"/>
    </source>
</evidence>
<proteinExistence type="inferred from homology"/>
<dbReference type="HAMAP" id="MF_00227">
    <property type="entry name" value="RNase_P"/>
    <property type="match status" value="1"/>
</dbReference>
<dbReference type="GO" id="GO:0001682">
    <property type="term" value="P:tRNA 5'-leader removal"/>
    <property type="evidence" value="ECO:0007669"/>
    <property type="project" value="UniProtKB-UniRule"/>
</dbReference>
<dbReference type="InterPro" id="IPR000100">
    <property type="entry name" value="RNase_P"/>
</dbReference>
<keyword evidence="3 7" id="KW-0540">Nuclease</keyword>
<comment type="subunit">
    <text evidence="7">Consists of a catalytic RNA component (M1 or rnpB) and a protein subunit.</text>
</comment>
<dbReference type="FunFam" id="3.30.230.10:FF:000021">
    <property type="entry name" value="Ribonuclease P protein component"/>
    <property type="match status" value="1"/>
</dbReference>
<comment type="similarity">
    <text evidence="7">Belongs to the RnpA family.</text>
</comment>
<keyword evidence="4 7" id="KW-0255">Endonuclease</keyword>
<sequence>MKKKYRIKKNEDFQKIFQKGKSTANRQFIIYRLENGRDHFRIGLSVSKKIGNAVVRNRIKRYVRQAFHELEQEIRPSYDLIIIARKSAKDMSYQEVKKSLIHVLKISKIFINKEKSRKCSGKG</sequence>
<dbReference type="KEGG" id="faf:OE104_13545"/>
<evidence type="ECO:0000256" key="5">
    <source>
        <dbReference type="ARBA" id="ARBA00022801"/>
    </source>
</evidence>
<name>A0A9E8LVF8_9BACI</name>
<gene>
    <name evidence="7 9" type="primary">rnpA</name>
    <name evidence="9" type="ORF">OE104_13545</name>
</gene>
<protein>
    <recommendedName>
        <fullName evidence="7 8">Ribonuclease P protein component</fullName>
        <shortName evidence="7">RNase P protein</shortName>
        <shortName evidence="7">RNaseP protein</shortName>
        <ecNumber evidence="7 8">3.1.26.5</ecNumber>
    </recommendedName>
    <alternativeName>
        <fullName evidence="7">Protein C5</fullName>
    </alternativeName>
</protein>
<dbReference type="NCBIfam" id="TIGR00188">
    <property type="entry name" value="rnpA"/>
    <property type="match status" value="1"/>
</dbReference>
<evidence type="ECO:0000313" key="9">
    <source>
        <dbReference type="EMBL" id="WAA09534.1"/>
    </source>
</evidence>
<dbReference type="PROSITE" id="PS00648">
    <property type="entry name" value="RIBONUCLEASE_P"/>
    <property type="match status" value="1"/>
</dbReference>
<evidence type="ECO:0000256" key="7">
    <source>
        <dbReference type="HAMAP-Rule" id="MF_00227"/>
    </source>
</evidence>
<dbReference type="AlphaFoldDB" id="A0A9E8LVF8"/>
<dbReference type="EMBL" id="CP106878">
    <property type="protein sequence ID" value="WAA09534.1"/>
    <property type="molecule type" value="Genomic_DNA"/>
</dbReference>
<evidence type="ECO:0000256" key="6">
    <source>
        <dbReference type="ARBA" id="ARBA00022884"/>
    </source>
</evidence>
<dbReference type="GO" id="GO:0000049">
    <property type="term" value="F:tRNA binding"/>
    <property type="evidence" value="ECO:0007669"/>
    <property type="project" value="UniProtKB-UniRule"/>
</dbReference>
<dbReference type="InterPro" id="IPR020539">
    <property type="entry name" value="RNase_P_CS"/>
</dbReference>
<dbReference type="SUPFAM" id="SSF54211">
    <property type="entry name" value="Ribosomal protein S5 domain 2-like"/>
    <property type="match status" value="1"/>
</dbReference>
<dbReference type="Gene3D" id="3.30.230.10">
    <property type="match status" value="1"/>
</dbReference>
<keyword evidence="6 7" id="KW-0694">RNA-binding</keyword>
<dbReference type="Proteomes" id="UP001164718">
    <property type="component" value="Chromosome"/>
</dbReference>
<keyword evidence="2 7" id="KW-0819">tRNA processing</keyword>
<dbReference type="InterPro" id="IPR020568">
    <property type="entry name" value="Ribosomal_Su5_D2-typ_SF"/>
</dbReference>
<keyword evidence="10" id="KW-1185">Reference proteome</keyword>
<evidence type="ECO:0000313" key="10">
    <source>
        <dbReference type="Proteomes" id="UP001164718"/>
    </source>
</evidence>
<dbReference type="GO" id="GO:0042781">
    <property type="term" value="F:3'-tRNA processing endoribonuclease activity"/>
    <property type="evidence" value="ECO:0007669"/>
    <property type="project" value="TreeGrafter"/>
</dbReference>
<dbReference type="InterPro" id="IPR014721">
    <property type="entry name" value="Ribsml_uS5_D2-typ_fold_subgr"/>
</dbReference>
<dbReference type="PANTHER" id="PTHR33992:SF1">
    <property type="entry name" value="RIBONUCLEASE P PROTEIN COMPONENT"/>
    <property type="match status" value="1"/>
</dbReference>
<keyword evidence="5 7" id="KW-0378">Hydrolase</keyword>
<dbReference type="GO" id="GO:0030677">
    <property type="term" value="C:ribonuclease P complex"/>
    <property type="evidence" value="ECO:0007669"/>
    <property type="project" value="TreeGrafter"/>
</dbReference>
<dbReference type="PANTHER" id="PTHR33992">
    <property type="entry name" value="RIBONUCLEASE P PROTEIN COMPONENT"/>
    <property type="match status" value="1"/>
</dbReference>
<evidence type="ECO:0000256" key="8">
    <source>
        <dbReference type="NCBIfam" id="TIGR00188"/>
    </source>
</evidence>
<dbReference type="EC" id="3.1.26.5" evidence="7 8"/>
<evidence type="ECO:0000256" key="3">
    <source>
        <dbReference type="ARBA" id="ARBA00022722"/>
    </source>
</evidence>
<accession>A0A9E8LVF8</accession>
<dbReference type="RefSeq" id="WP_275417315.1">
    <property type="nucleotide sequence ID" value="NZ_CP106878.1"/>
</dbReference>